<sequence>MLGLFRSYCAFPFRLKWLLILLALLFFREKVSGQTFTSNQDGNWSNSSIWTRTNPNGCGNLNTYPQTSTYWPDCQVDVYVDHNVNFDLSTSFGGGYFKSLTVSGPLGKLTFSGDLKFDVNGSSLPDPKNVVINVTNGGYLDVTNGSLLVNRAGVLNISGNSTVVVRDLVLESNSAVVNVEEGSKLIVINSATIHSSTTLNLKGDLITKSLKFDSGGILNATNNSAINVGEMFTLGNGTLDMADEADISVGGDMVMSGGGLLRMSGNTTATVTGILDINSTNPVQMSDYATFIVDGIRDGDIGSFSILDYSCYQSATDANNCAVVLPVSWEYVNASYISSDHQIEIIWKVSGIENIASYEVYRSIGGVDSFELMGSVLPDVNGSHAFVDDQLSFSGERLYYRVKQIGEKGGSSFSKTVAVDVPATMNSKNTWRAYPNPAKGNPVKLSLVNAGKFEDGLIELTAYNSLIQANVLTATSIDELNVKVNQLLSGFGSGLVILEVKWQNKVERIKLLL</sequence>
<dbReference type="InterPro" id="IPR013783">
    <property type="entry name" value="Ig-like_fold"/>
</dbReference>
<protein>
    <submittedName>
        <fullName evidence="1">Uncharacterized protein</fullName>
    </submittedName>
</protein>
<evidence type="ECO:0000313" key="1">
    <source>
        <dbReference type="EMBL" id="MBD8488517.1"/>
    </source>
</evidence>
<evidence type="ECO:0000313" key="2">
    <source>
        <dbReference type="Proteomes" id="UP000647133"/>
    </source>
</evidence>
<reference evidence="1 2" key="1">
    <citation type="submission" date="2020-09" db="EMBL/GenBank/DDBJ databases">
        <title>Echinicola sp. CAU 1574 isolated from sand of Sido Beach.</title>
        <authorList>
            <person name="Kim W."/>
        </authorList>
    </citation>
    <scope>NUCLEOTIDE SEQUENCE [LARGE SCALE GENOMIC DNA]</scope>
    <source>
        <strain evidence="1 2">CAU 1574</strain>
    </source>
</reference>
<proteinExistence type="predicted"/>
<keyword evidence="2" id="KW-1185">Reference proteome</keyword>
<comment type="caution">
    <text evidence="1">The sequence shown here is derived from an EMBL/GenBank/DDBJ whole genome shotgun (WGS) entry which is preliminary data.</text>
</comment>
<organism evidence="1 2">
    <name type="scientific">Echinicola arenosa</name>
    <dbReference type="NCBI Taxonomy" id="2774144"/>
    <lineage>
        <taxon>Bacteria</taxon>
        <taxon>Pseudomonadati</taxon>
        <taxon>Bacteroidota</taxon>
        <taxon>Cytophagia</taxon>
        <taxon>Cytophagales</taxon>
        <taxon>Cyclobacteriaceae</taxon>
        <taxon>Echinicola</taxon>
    </lineage>
</organism>
<dbReference type="Gene3D" id="2.60.40.10">
    <property type="entry name" value="Immunoglobulins"/>
    <property type="match status" value="1"/>
</dbReference>
<dbReference type="Proteomes" id="UP000647133">
    <property type="component" value="Unassembled WGS sequence"/>
</dbReference>
<name>A0ABR9AI49_9BACT</name>
<accession>A0ABR9AI49</accession>
<dbReference type="EMBL" id="JACYTQ010000002">
    <property type="protein sequence ID" value="MBD8488517.1"/>
    <property type="molecule type" value="Genomic_DNA"/>
</dbReference>
<gene>
    <name evidence="1" type="ORF">IFO69_07170</name>
</gene>
<dbReference type="RefSeq" id="WP_192009383.1">
    <property type="nucleotide sequence ID" value="NZ_JACYTQ010000002.1"/>
</dbReference>